<dbReference type="CDD" id="cd13853">
    <property type="entry name" value="CuRO_1_Tth-MCO_like"/>
    <property type="match status" value="1"/>
</dbReference>
<dbReference type="STRING" id="37360.A0A0G4IVF4"/>
<dbReference type="PANTHER" id="PTHR11709">
    <property type="entry name" value="MULTI-COPPER OXIDASE"/>
    <property type="match status" value="1"/>
</dbReference>
<dbReference type="GO" id="GO:0016491">
    <property type="term" value="F:oxidoreductase activity"/>
    <property type="evidence" value="ECO:0007669"/>
    <property type="project" value="InterPro"/>
</dbReference>
<dbReference type="InterPro" id="IPR008972">
    <property type="entry name" value="Cupredoxin"/>
</dbReference>
<feature type="chain" id="PRO_5035990763" description="Plastocyanin-like domain-containing protein" evidence="3">
    <location>
        <begin position="22"/>
        <end position="534"/>
    </location>
</feature>
<feature type="transmembrane region" description="Helical" evidence="2">
    <location>
        <begin position="513"/>
        <end position="533"/>
    </location>
</feature>
<geneLocation type="mitochondrion" evidence="8"/>
<keyword evidence="2" id="KW-0472">Membrane</keyword>
<dbReference type="Pfam" id="PF07731">
    <property type="entry name" value="Cu-oxidase_2"/>
    <property type="match status" value="1"/>
</dbReference>
<sequence length="534" mass="57601">MTNAAALAVIVAFVAIGASVADPCDPTVPGMQLLDCPMTTIDGTAGMINLYLKPYTFHTYGATFVTRAYAGPNGAPSIPGPVIRIKQNKKVELTLYNMLGDQQTSEAQGAMNGLFESNTTNLHTHGLHVSGEQPADNVAVRIPPGYMYKYTYKLGPHGAGMFFYHPHAHGSVSIQLGGGAFGMLIVDDEEDNSPLGFLSTLPEILVSIYGFGPLAMETYSQNTVDGQAGKEIWQQQSGNLVNWLYIVNGLYRPTITLNAGQWYRLRLQYSAIEQPMQAKLAGCQMTLLALDGVYLNAPRTATSVRLLQASRADIAVMCPAGGPYQFIDTTGATVFAIEIGASKLKGPTALGQWNLPMRQPYLVDTMDLQPEQLANTTFAFVMTTNPDTTLSGKMFQGFNRSSALHLMLPNTVEEWTMDISAHPLHIHLSPFQLQEDTSDGNYKKGDWLDTYLGPAIKVRSRIGNFNGAVVLHCHISPHADNGVAGILWIDGMSTAAPQSPVPIPKGNRNSVPALGFLPVLIAVVACVQAFLLVA</sequence>
<keyword evidence="8" id="KW-0496">Mitochondrion</keyword>
<dbReference type="InterPro" id="IPR011706">
    <property type="entry name" value="Cu-oxidase_C"/>
</dbReference>
<dbReference type="Pfam" id="PF00394">
    <property type="entry name" value="Cu-oxidase"/>
    <property type="match status" value="1"/>
</dbReference>
<dbReference type="Proteomes" id="UP000039324">
    <property type="component" value="Unassembled WGS sequence"/>
</dbReference>
<evidence type="ECO:0000313" key="9">
    <source>
        <dbReference type="Proteomes" id="UP000039324"/>
    </source>
</evidence>
<dbReference type="Gene3D" id="2.60.40.420">
    <property type="entry name" value="Cupredoxins - blue copper proteins"/>
    <property type="match status" value="3"/>
</dbReference>
<dbReference type="OrthoDB" id="2121828at2759"/>
<keyword evidence="2" id="KW-0812">Transmembrane</keyword>
<keyword evidence="9" id="KW-1185">Reference proteome</keyword>
<reference evidence="8 10" key="2">
    <citation type="submission" date="2018-03" db="EMBL/GenBank/DDBJ databases">
        <authorList>
            <person name="Fogelqvist J."/>
        </authorList>
    </citation>
    <scope>NUCLEOTIDE SEQUENCE [LARGE SCALE GENOMIC DNA]</scope>
</reference>
<proteinExistence type="inferred from homology"/>
<evidence type="ECO:0000313" key="10">
    <source>
        <dbReference type="Proteomes" id="UP000290189"/>
    </source>
</evidence>
<reference evidence="7 9" key="1">
    <citation type="submission" date="2015-02" db="EMBL/GenBank/DDBJ databases">
        <authorList>
            <person name="Chooi Y.-H."/>
        </authorList>
    </citation>
    <scope>NUCLEOTIDE SEQUENCE [LARGE SCALE GENOMIC DNA]</scope>
    <source>
        <strain evidence="7">E3</strain>
    </source>
</reference>
<dbReference type="Pfam" id="PF07732">
    <property type="entry name" value="Cu-oxidase_3"/>
    <property type="match status" value="1"/>
</dbReference>
<dbReference type="InterPro" id="IPR045087">
    <property type="entry name" value="Cu-oxidase_fam"/>
</dbReference>
<evidence type="ECO:0000313" key="8">
    <source>
        <dbReference type="EMBL" id="SPQ97333.1"/>
    </source>
</evidence>
<evidence type="ECO:0000313" key="7">
    <source>
        <dbReference type="EMBL" id="CEO99318.1"/>
    </source>
</evidence>
<evidence type="ECO:0000256" key="3">
    <source>
        <dbReference type="SAM" id="SignalP"/>
    </source>
</evidence>
<evidence type="ECO:0000259" key="5">
    <source>
        <dbReference type="Pfam" id="PF07731"/>
    </source>
</evidence>
<dbReference type="PANTHER" id="PTHR11709:SF518">
    <property type="entry name" value="MULTICOPPER OXIDASE"/>
    <property type="match status" value="1"/>
</dbReference>
<feature type="domain" description="Plastocyanin-like" evidence="5">
    <location>
        <begin position="391"/>
        <end position="488"/>
    </location>
</feature>
<dbReference type="InterPro" id="IPR001117">
    <property type="entry name" value="Cu-oxidase_2nd"/>
</dbReference>
<dbReference type="EMBL" id="CDSF01000090">
    <property type="protein sequence ID" value="CEO99318.1"/>
    <property type="molecule type" value="Genomic_DNA"/>
</dbReference>
<dbReference type="GO" id="GO:0005507">
    <property type="term" value="F:copper ion binding"/>
    <property type="evidence" value="ECO:0007669"/>
    <property type="project" value="InterPro"/>
</dbReference>
<feature type="domain" description="Plastocyanin-like" evidence="4">
    <location>
        <begin position="250"/>
        <end position="318"/>
    </location>
</feature>
<gene>
    <name evidence="7" type="ORF">PBRA_001224</name>
    <name evidence="8" type="ORF">PLBR_LOCUS4548</name>
</gene>
<dbReference type="SUPFAM" id="SSF49503">
    <property type="entry name" value="Cupredoxins"/>
    <property type="match status" value="3"/>
</dbReference>
<dbReference type="Proteomes" id="UP000290189">
    <property type="component" value="Unassembled WGS sequence"/>
</dbReference>
<protein>
    <recommendedName>
        <fullName evidence="11">Plastocyanin-like domain-containing protein</fullName>
    </recommendedName>
</protein>
<evidence type="ECO:0000256" key="2">
    <source>
        <dbReference type="SAM" id="Phobius"/>
    </source>
</evidence>
<accession>A0A0G4IVF4</accession>
<dbReference type="InterPro" id="IPR011707">
    <property type="entry name" value="Cu-oxidase-like_N"/>
</dbReference>
<evidence type="ECO:0000256" key="1">
    <source>
        <dbReference type="ARBA" id="ARBA00010609"/>
    </source>
</evidence>
<evidence type="ECO:0000259" key="6">
    <source>
        <dbReference type="Pfam" id="PF07732"/>
    </source>
</evidence>
<organism evidence="7 9">
    <name type="scientific">Plasmodiophora brassicae</name>
    <name type="common">Clubroot disease agent</name>
    <dbReference type="NCBI Taxonomy" id="37360"/>
    <lineage>
        <taxon>Eukaryota</taxon>
        <taxon>Sar</taxon>
        <taxon>Rhizaria</taxon>
        <taxon>Endomyxa</taxon>
        <taxon>Phytomyxea</taxon>
        <taxon>Plasmodiophorida</taxon>
        <taxon>Plasmodiophoridae</taxon>
        <taxon>Plasmodiophora</taxon>
    </lineage>
</organism>
<dbReference type="OMA" id="QIVAMTH"/>
<evidence type="ECO:0000259" key="4">
    <source>
        <dbReference type="Pfam" id="PF00394"/>
    </source>
</evidence>
<comment type="similarity">
    <text evidence="1">Belongs to the multicopper oxidase family.</text>
</comment>
<dbReference type="AlphaFoldDB" id="A0A0G4IVF4"/>
<keyword evidence="3" id="KW-0732">Signal</keyword>
<name>A0A0G4IVF4_PLABS</name>
<feature type="signal peptide" evidence="3">
    <location>
        <begin position="1"/>
        <end position="21"/>
    </location>
</feature>
<dbReference type="EMBL" id="OVEO01000007">
    <property type="protein sequence ID" value="SPQ97333.1"/>
    <property type="molecule type" value="Genomic_DNA"/>
</dbReference>
<keyword evidence="2" id="KW-1133">Transmembrane helix</keyword>
<feature type="domain" description="Plastocyanin-like" evidence="6">
    <location>
        <begin position="112"/>
        <end position="190"/>
    </location>
</feature>
<evidence type="ECO:0008006" key="11">
    <source>
        <dbReference type="Google" id="ProtNLM"/>
    </source>
</evidence>